<sequence>MLSLLISTQMFSQNYEKAWLEIDSLDRQGLPESALKKTDSLLQIIRKAEAGPARTAHYVKGLLYYNKFQGSLEEDGLVKSIYRLEEEMQKAEGSEKALLQSMVAQLYHEYLSNHYYKFSDRSKVNDLELKDIRTWDIERITEQAFALYWASLSNPAALELELKQFAPILSRTDFDADLQPTLYELLAQRALNFFENENSYLSQPAYQFYVESPAFFTIGQEFVGQKIESRDSFSHKWQTLKLYQKIVARSLERKSPLVLLQFELRRLKWTYSQSINADKDSLYLAALTALEEKYEGQDAVAEIIFAKATYYKQIGRVYSPSQPDPKARWALKVADSIATAIIADYPKSFGAKQAQSLKVELAQKHLKLRIERYLPLNQAGLIRLDYKNLSQVHLRLIKLSESELERFQDIRYKYQEQIDFLAKRDPVYSQTHQLIDSGDFQMHGTELMIPAQADPGIYVVQLSANADFSYAKNANSIAVVQLTNLGLIQRQEKGLYEFIVVNRWTGEPQKGVKVEFRERQYNSFSKKYNWKRLKSVLTDGMGYALSKNIKKGEDYYSYNIRIEKGKDFLLPESSFSNYDYEKPRENGSTEMRFFSDRAIYRPGQTIYFKGIALYRKGEQYKVVKNQEYAISLFDVNGQKLEELRLTTNEYGSLQGSFTAPTTGLMGQMTIRNTSLGYYSSHSIRVEEYKRPKFEVNFLPQEEAYKLNDQVTVLAQAEALAGPAISEAKFSYRVVREVRFPYWRYWGWNPWSGQSQEITKGEGLTDEKGVAKIEFEAVPDKSISLDKQPVFNYTVYVDVTDINGETRSSQSSVRVGAIALDLSVNLKSELDQGQKLGKLKLNSRNLNGGFEPALLELSWERLEEPENIYVKRQWELPDYYSLGEQEFKAAFPHIAYKQEDQSRNWKVLKKQAKSSINTAEQKEIDLQKLLKKWPTGYYRLSVKTTDKYGQEIKLEREFRLFNSQTKKANVHDILFANQSSFTVEPGEKIEFALASATDFPVLFECDQKGIGISQRSWLQLGEKWNKQSYTVKEDDRGNLYFRLVGLRYNRSFSQRINVYVPHSNKKLNIELSTFRDKLQPGQEERWELKITGPDKAAAEAELVASLYDASLDALVSHNWGLSLYGAYYGSSNWSTNCMSVEQASLVAAFDWNLSYSYPSHKWTSLNWQGFSFYDWGFSPRRMYKSRSRGSRIELEDVEKLESRNISSIAATTAGVNQKDEAMVDDFAEDEAPPPPAPLADSGLAEAPEEASDKDAGDLGDVKVRTNLNETVFFFPQLRSDKEGNLILSFTMNEALTRWRLMLLAHTEDLKVGQKEAFVQTQKDLMVVPNAPRFFRQGDKMEFSAKINSLVDKQLEGEAQLLLFDAYSMQAIDAEWANKNNRQSFSLKAKGATALSWKLEVPSNWTTPVVHRIVAKAGQFSDGEESSLPVLSNRMLVTESMPLPVRGKTNKNFEFKRMQELSKSNTLEHYSYTLEFTPNPAWYAVQSLPYLMEYPHECSEQLFSRYYANSLAANVANSHPKIKRVFEAWKASGSKALESNLSKNQALKNALLEETPWVLQAQSEAQQKKHLGVLFDLNRMGQEQKQALRKLADRQLGNGGFPWFPGGRDSWYISQYIVEGMGHLQVMGVAQENEPMSQDMIIKAVQYIDNQLLDHYDNLQATAKRQEDPEAYLKKDHLDYMVIHYFYARSFFPKVALKSRRLREARAYYTGQMQTYSLKKSIYMQGMIALALHRDENLPEVQQSIIKSLKERALKSEEMGMYWQSPHGYFWYELPIERHCLMIELFDEVANDQETVEALKTWLLKAKQTTHWKTTKATAAACYALLARGENYLVDSQPIDIKLGGELLDQQALNPEPGTGYIKKRWSAKEIQPKMAQVEIKNPNASVAWGAIYWQYFEQLDKIESFEETPLQLKKQLFKQVKGDRGLELQPITAEKGLEVGDLVMVRIELRVDRDMEYVHLKDQRAAAFEPTNVLSQYKYQGGLGYYESTKDAATHFFFSYLSKGTYVFEYPVRVAQKGDFSNGISSIQCMYAPEFSSHSQGIRLEVK</sequence>
<dbReference type="Pfam" id="PF00207">
    <property type="entry name" value="A2M"/>
    <property type="match status" value="1"/>
</dbReference>
<dbReference type="InterPro" id="IPR051802">
    <property type="entry name" value="YfhM-like"/>
</dbReference>
<feature type="region of interest" description="Disordered" evidence="2">
    <location>
        <begin position="1226"/>
        <end position="1257"/>
    </location>
</feature>
<dbReference type="Gene3D" id="1.50.10.20">
    <property type="match status" value="1"/>
</dbReference>
<dbReference type="SMART" id="SM01360">
    <property type="entry name" value="A2M"/>
    <property type="match status" value="1"/>
</dbReference>
<dbReference type="Gene3D" id="2.60.40.1930">
    <property type="match status" value="1"/>
</dbReference>
<accession>H6L017</accession>
<dbReference type="eggNOG" id="COG2373">
    <property type="taxonomic scope" value="Bacteria"/>
</dbReference>
<dbReference type="PANTHER" id="PTHR40094:SF1">
    <property type="entry name" value="UBIQUITIN DOMAIN-CONTAINING PROTEIN"/>
    <property type="match status" value="1"/>
</dbReference>
<dbReference type="InterPro" id="IPR001599">
    <property type="entry name" value="Macroglobln_a2"/>
</dbReference>
<dbReference type="HOGENOM" id="CLU_001849_0_0_10"/>
<reference evidence="4 5" key="1">
    <citation type="journal article" date="2012" name="Stand. Genomic Sci.">
        <title>Complete genome sequencing and analysis of Saprospira grandis str. Lewin, a predatory marine bacterium.</title>
        <authorList>
            <person name="Saw J.H."/>
            <person name="Yuryev A."/>
            <person name="Kanbe M."/>
            <person name="Hou S."/>
            <person name="Young A.G."/>
            <person name="Aizawa S."/>
            <person name="Alam M."/>
        </authorList>
    </citation>
    <scope>NUCLEOTIDE SEQUENCE [LARGE SCALE GENOMIC DNA]</scope>
    <source>
        <strain evidence="4 5">Lewin</strain>
    </source>
</reference>
<dbReference type="InterPro" id="IPR002890">
    <property type="entry name" value="MG2"/>
</dbReference>
<dbReference type="Proteomes" id="UP000007519">
    <property type="component" value="Chromosome"/>
</dbReference>
<dbReference type="InterPro" id="IPR041246">
    <property type="entry name" value="Bact_MG10"/>
</dbReference>
<protein>
    <submittedName>
        <fullName evidence="4">Alpha-2-macroglobulin family protein</fullName>
    </submittedName>
</protein>
<feature type="domain" description="Alpha-2-macroglobulin" evidence="3">
    <location>
        <begin position="1269"/>
        <end position="1359"/>
    </location>
</feature>
<evidence type="ECO:0000313" key="4">
    <source>
        <dbReference type="EMBL" id="AFC26024.1"/>
    </source>
</evidence>
<gene>
    <name evidence="4" type="ordered locus">SGRA_3297</name>
</gene>
<dbReference type="KEGG" id="sgn:SGRA_3297"/>
<dbReference type="PANTHER" id="PTHR40094">
    <property type="entry name" value="ALPHA-2-MACROGLOBULIN HOMOLOG"/>
    <property type="match status" value="1"/>
</dbReference>
<evidence type="ECO:0000256" key="1">
    <source>
        <dbReference type="ARBA" id="ARBA00010556"/>
    </source>
</evidence>
<dbReference type="InterPro" id="IPR008930">
    <property type="entry name" value="Terpenoid_cyclase/PrenylTrfase"/>
</dbReference>
<organism evidence="4 5">
    <name type="scientific">Saprospira grandis (strain Lewin)</name>
    <dbReference type="NCBI Taxonomy" id="984262"/>
    <lineage>
        <taxon>Bacteria</taxon>
        <taxon>Pseudomonadati</taxon>
        <taxon>Bacteroidota</taxon>
        <taxon>Saprospiria</taxon>
        <taxon>Saprospirales</taxon>
        <taxon>Saprospiraceae</taxon>
        <taxon>Saprospira</taxon>
    </lineage>
</organism>
<keyword evidence="5" id="KW-1185">Reference proteome</keyword>
<evidence type="ECO:0000259" key="3">
    <source>
        <dbReference type="SMART" id="SM01360"/>
    </source>
</evidence>
<dbReference type="SUPFAM" id="SSF48239">
    <property type="entry name" value="Terpenoid cyclases/Protein prenyltransferases"/>
    <property type="match status" value="1"/>
</dbReference>
<dbReference type="EMBL" id="CP002831">
    <property type="protein sequence ID" value="AFC26024.1"/>
    <property type="molecule type" value="Genomic_DNA"/>
</dbReference>
<dbReference type="STRING" id="984262.SGRA_3297"/>
<name>H6L017_SAPGL</name>
<dbReference type="Pfam" id="PF01835">
    <property type="entry name" value="MG2"/>
    <property type="match status" value="1"/>
</dbReference>
<proteinExistence type="inferred from homology"/>
<evidence type="ECO:0000256" key="2">
    <source>
        <dbReference type="SAM" id="MobiDB-lite"/>
    </source>
</evidence>
<dbReference type="GO" id="GO:0004866">
    <property type="term" value="F:endopeptidase inhibitor activity"/>
    <property type="evidence" value="ECO:0007669"/>
    <property type="project" value="InterPro"/>
</dbReference>
<dbReference type="Pfam" id="PF17973">
    <property type="entry name" value="bMG10"/>
    <property type="match status" value="1"/>
</dbReference>
<comment type="similarity">
    <text evidence="1">Belongs to the protease inhibitor I39 (alpha-2-macroglobulin) family. Bacterial alpha-2-macroglobulin subfamily.</text>
</comment>
<evidence type="ECO:0000313" key="5">
    <source>
        <dbReference type="Proteomes" id="UP000007519"/>
    </source>
</evidence>